<reference evidence="2" key="3">
    <citation type="submission" date="2025-09" db="UniProtKB">
        <authorList>
            <consortium name="Ensembl"/>
        </authorList>
    </citation>
    <scope>IDENTIFICATION</scope>
</reference>
<dbReference type="HOGENOM" id="CLU_028286_6_0_1"/>
<dbReference type="Proteomes" id="UP000001646">
    <property type="component" value="Chromosome 1"/>
</dbReference>
<dbReference type="GeneTree" id="ENSGT00940000159665"/>
<protein>
    <recommendedName>
        <fullName evidence="1">MOSC domain-containing protein</fullName>
    </recommendedName>
</protein>
<dbReference type="Ensembl" id="ENSACAT00000029170.2">
    <property type="protein sequence ID" value="ENSACAP00000021750.1"/>
    <property type="gene ID" value="ENSACAG00000028983.2"/>
</dbReference>
<evidence type="ECO:0000313" key="3">
    <source>
        <dbReference type="Proteomes" id="UP000001646"/>
    </source>
</evidence>
<dbReference type="GO" id="GO:0030151">
    <property type="term" value="F:molybdenum ion binding"/>
    <property type="evidence" value="ECO:0000318"/>
    <property type="project" value="GO_Central"/>
</dbReference>
<reference evidence="2" key="2">
    <citation type="submission" date="2025-08" db="UniProtKB">
        <authorList>
            <consortium name="Ensembl"/>
        </authorList>
    </citation>
    <scope>IDENTIFICATION</scope>
</reference>
<dbReference type="Pfam" id="PF03476">
    <property type="entry name" value="MOSC_N"/>
    <property type="match status" value="1"/>
</dbReference>
<proteinExistence type="predicted"/>
<dbReference type="InterPro" id="IPR011037">
    <property type="entry name" value="Pyrv_Knase-like_insert_dom_sf"/>
</dbReference>
<dbReference type="InterPro" id="IPR005303">
    <property type="entry name" value="MOCOS_middle"/>
</dbReference>
<name>R4G964_ANOCA</name>
<dbReference type="GO" id="GO:0030170">
    <property type="term" value="F:pyridoxal phosphate binding"/>
    <property type="evidence" value="ECO:0007669"/>
    <property type="project" value="InterPro"/>
</dbReference>
<evidence type="ECO:0000259" key="1">
    <source>
        <dbReference type="PROSITE" id="PS51340"/>
    </source>
</evidence>
<dbReference type="GO" id="GO:0043546">
    <property type="term" value="F:molybdopterin cofactor binding"/>
    <property type="evidence" value="ECO:0000318"/>
    <property type="project" value="GO_Central"/>
</dbReference>
<dbReference type="KEGG" id="acs:100560029"/>
<dbReference type="PANTHER" id="PTHR14237:SF19">
    <property type="entry name" value="MITOCHONDRIAL AMIDOXIME REDUCING COMPONENT 1"/>
    <property type="match status" value="1"/>
</dbReference>
<gene>
    <name evidence="2" type="primary">LOC100560029</name>
</gene>
<sequence>MMALGWSAPSQVCTALALALGLAAAWRWLRARRSPELRLKRVGTVSGLFLYPLKSCRGLSVDKAEVTELGLRSGVLSDRCWTVMKEDGEMLSAKEEPRLVLISVTHEDGYITLNAPEMKALKIPLQLPRTNSIRNCRRLGAEGEGRDCGEEAAQWITTFLNTKPYRLAHYEPNMMTRKSRDVLPEFEITDEVAYAEGSPILLISEASLDDLNSRLEEKVSITNFRPNIFVTGCAPFEEDSWSQILIGNVQMKGILPCPRCIFTTIDPNTGIMHKKEPLKTLKRYRKYASTEQHSYKSFPPFGCLYGIEKTGMLAVGDPVYEII</sequence>
<dbReference type="InterPro" id="IPR005302">
    <property type="entry name" value="MoCF_Sase_C"/>
</dbReference>
<dbReference type="OrthoDB" id="17255at2759"/>
<dbReference type="RefSeq" id="XP_003216077.2">
    <property type="nucleotide sequence ID" value="XM_003216029.4"/>
</dbReference>
<keyword evidence="3" id="KW-1185">Reference proteome</keyword>
<dbReference type="InParanoid" id="R4G964"/>
<dbReference type="GO" id="GO:0008940">
    <property type="term" value="F:nitrate reductase activity"/>
    <property type="evidence" value="ECO:0000318"/>
    <property type="project" value="GO_Central"/>
</dbReference>
<dbReference type="eggNOG" id="KOG2362">
    <property type="taxonomic scope" value="Eukaryota"/>
</dbReference>
<dbReference type="STRING" id="28377.ENSACAP00000021750"/>
<dbReference type="SUPFAM" id="SSF141673">
    <property type="entry name" value="MOSC N-terminal domain-like"/>
    <property type="match status" value="1"/>
</dbReference>
<dbReference type="GeneID" id="100560029"/>
<dbReference type="PROSITE" id="PS51340">
    <property type="entry name" value="MOSC"/>
    <property type="match status" value="1"/>
</dbReference>
<dbReference type="Bgee" id="ENSACAG00000028983">
    <property type="expression patterns" value="Expressed in liver and 3 other cell types or tissues"/>
</dbReference>
<evidence type="ECO:0000313" key="2">
    <source>
        <dbReference type="Ensembl" id="ENSACAP00000021750.1"/>
    </source>
</evidence>
<accession>R4G964</accession>
<dbReference type="SUPFAM" id="SSF50800">
    <property type="entry name" value="PK beta-barrel domain-like"/>
    <property type="match status" value="1"/>
</dbReference>
<organism evidence="2 3">
    <name type="scientific">Anolis carolinensis</name>
    <name type="common">Green anole</name>
    <name type="synonym">American chameleon</name>
    <dbReference type="NCBI Taxonomy" id="28377"/>
    <lineage>
        <taxon>Eukaryota</taxon>
        <taxon>Metazoa</taxon>
        <taxon>Chordata</taxon>
        <taxon>Craniata</taxon>
        <taxon>Vertebrata</taxon>
        <taxon>Euteleostomi</taxon>
        <taxon>Lepidosauria</taxon>
        <taxon>Squamata</taxon>
        <taxon>Bifurcata</taxon>
        <taxon>Unidentata</taxon>
        <taxon>Episquamata</taxon>
        <taxon>Toxicofera</taxon>
        <taxon>Iguania</taxon>
        <taxon>Dactyloidae</taxon>
        <taxon>Anolis</taxon>
    </lineage>
</organism>
<dbReference type="AlphaFoldDB" id="R4G964"/>
<feature type="domain" description="MOSC" evidence="1">
    <location>
        <begin position="175"/>
        <end position="322"/>
    </location>
</feature>
<reference evidence="2 3" key="1">
    <citation type="submission" date="2009-12" db="EMBL/GenBank/DDBJ databases">
        <title>The Genome Sequence of Anolis carolinensis (Green Anole Lizard).</title>
        <authorList>
            <consortium name="The Genome Sequencing Platform"/>
            <person name="Di Palma F."/>
            <person name="Alfoldi J."/>
            <person name="Heiman D."/>
            <person name="Young S."/>
            <person name="Grabherr M."/>
            <person name="Johnson J."/>
            <person name="Lander E.S."/>
            <person name="Lindblad-Toh K."/>
        </authorList>
    </citation>
    <scope>NUCLEOTIDE SEQUENCE [LARGE SCALE GENOMIC DNA]</scope>
    <source>
        <strain evidence="2 3">JBL SC #1</strain>
    </source>
</reference>
<dbReference type="GO" id="GO:0042126">
    <property type="term" value="P:nitrate metabolic process"/>
    <property type="evidence" value="ECO:0000318"/>
    <property type="project" value="GO_Central"/>
</dbReference>
<dbReference type="PANTHER" id="PTHR14237">
    <property type="entry name" value="MOLYBDOPTERIN COFACTOR SULFURASE MOSC"/>
    <property type="match status" value="1"/>
</dbReference>
<dbReference type="Pfam" id="PF03473">
    <property type="entry name" value="MOSC"/>
    <property type="match status" value="1"/>
</dbReference>